<evidence type="ECO:0000313" key="6">
    <source>
        <dbReference type="Proteomes" id="UP000777482"/>
    </source>
</evidence>
<dbReference type="InterPro" id="IPR007484">
    <property type="entry name" value="Peptidase_M28"/>
</dbReference>
<dbReference type="GO" id="GO:0008270">
    <property type="term" value="F:zinc ion binding"/>
    <property type="evidence" value="ECO:0007669"/>
    <property type="project" value="TreeGrafter"/>
</dbReference>
<dbReference type="PANTHER" id="PTHR12283:SF6">
    <property type="entry name" value="GLUTAMINYL-PEPTIDE CYCLOTRANSFERASE-RELATED"/>
    <property type="match status" value="1"/>
</dbReference>
<dbReference type="CDD" id="cd03880">
    <property type="entry name" value="M28_QC_like"/>
    <property type="match status" value="1"/>
</dbReference>
<dbReference type="EC" id="3.4.-.-" evidence="3"/>
<keyword evidence="3" id="KW-0732">Signal</keyword>
<dbReference type="InterPro" id="IPR037457">
    <property type="entry name" value="M28_QC"/>
</dbReference>
<organism evidence="5 6">
    <name type="scientific">Rhodotorula mucilaginosa</name>
    <name type="common">Yeast</name>
    <name type="synonym">Rhodotorula rubra</name>
    <dbReference type="NCBI Taxonomy" id="5537"/>
    <lineage>
        <taxon>Eukaryota</taxon>
        <taxon>Fungi</taxon>
        <taxon>Dikarya</taxon>
        <taxon>Basidiomycota</taxon>
        <taxon>Pucciniomycotina</taxon>
        <taxon>Microbotryomycetes</taxon>
        <taxon>Sporidiobolales</taxon>
        <taxon>Sporidiobolaceae</taxon>
        <taxon>Rhodotorula</taxon>
    </lineage>
</organism>
<dbReference type="GO" id="GO:0008233">
    <property type="term" value="F:peptidase activity"/>
    <property type="evidence" value="ECO:0007669"/>
    <property type="project" value="UniProtKB-KW"/>
</dbReference>
<feature type="domain" description="Peptidase M28" evidence="4">
    <location>
        <begin position="116"/>
        <end position="377"/>
    </location>
</feature>
<dbReference type="GO" id="GO:0006508">
    <property type="term" value="P:proteolysis"/>
    <property type="evidence" value="ECO:0007669"/>
    <property type="project" value="UniProtKB-KW"/>
</dbReference>
<evidence type="ECO:0000256" key="2">
    <source>
        <dbReference type="ARBA" id="ARBA00023315"/>
    </source>
</evidence>
<accession>A0A9P6W8G5</accession>
<keyword evidence="3" id="KW-0479">Metal-binding</keyword>
<dbReference type="GO" id="GO:0016603">
    <property type="term" value="F:glutaminyl-peptide cyclotransferase activity"/>
    <property type="evidence" value="ECO:0007669"/>
    <property type="project" value="InterPro"/>
</dbReference>
<name>A0A9P6W8G5_RHOMI</name>
<proteinExistence type="inferred from homology"/>
<dbReference type="PANTHER" id="PTHR12283">
    <property type="entry name" value="GLUTAMINYL-PEPTIDE CYCLOTRANSFERASE"/>
    <property type="match status" value="1"/>
</dbReference>
<gene>
    <name evidence="5" type="ORF">C6P46_005965</name>
</gene>
<dbReference type="Gene3D" id="3.40.630.10">
    <property type="entry name" value="Zn peptidases"/>
    <property type="match status" value="1"/>
</dbReference>
<keyword evidence="2" id="KW-0012">Acyltransferase</keyword>
<dbReference type="SUPFAM" id="SSF53187">
    <property type="entry name" value="Zn-dependent exopeptidases"/>
    <property type="match status" value="1"/>
</dbReference>
<dbReference type="AlphaFoldDB" id="A0A9P6W8G5"/>
<dbReference type="EMBL" id="PUHQ01000007">
    <property type="protein sequence ID" value="KAG0665871.1"/>
    <property type="molecule type" value="Genomic_DNA"/>
</dbReference>
<dbReference type="Proteomes" id="UP000777482">
    <property type="component" value="Unassembled WGS sequence"/>
</dbReference>
<reference evidence="5 6" key="1">
    <citation type="submission" date="2020-11" db="EMBL/GenBank/DDBJ databases">
        <title>Kefir isolates.</title>
        <authorList>
            <person name="Marcisauskas S."/>
            <person name="Kim Y."/>
            <person name="Blasche S."/>
        </authorList>
    </citation>
    <scope>NUCLEOTIDE SEQUENCE [LARGE SCALE GENOMIC DNA]</scope>
    <source>
        <strain evidence="5 6">KR</strain>
    </source>
</reference>
<keyword evidence="3" id="KW-0378">Hydrolase</keyword>
<evidence type="ECO:0000313" key="5">
    <source>
        <dbReference type="EMBL" id="KAG0665871.1"/>
    </source>
</evidence>
<keyword evidence="6" id="KW-1185">Reference proteome</keyword>
<comment type="caution">
    <text evidence="5">The sequence shown here is derived from an EMBL/GenBank/DDBJ whole genome shotgun (WGS) entry which is preliminary data.</text>
</comment>
<protein>
    <recommendedName>
        <fullName evidence="3">Peptide hydrolase</fullName>
        <ecNumber evidence="3">3.4.-.-</ecNumber>
    </recommendedName>
</protein>
<comment type="similarity">
    <text evidence="3">Belongs to the peptidase M28 family.</text>
</comment>
<evidence type="ECO:0000256" key="3">
    <source>
        <dbReference type="RuleBase" id="RU361240"/>
    </source>
</evidence>
<dbReference type="InterPro" id="IPR040234">
    <property type="entry name" value="QC/QCL"/>
</dbReference>
<dbReference type="OrthoDB" id="3907302at2759"/>
<keyword evidence="3" id="KW-0862">Zinc</keyword>
<feature type="signal peptide" evidence="3">
    <location>
        <begin position="1"/>
        <end position="21"/>
    </location>
</feature>
<keyword evidence="1" id="KW-0808">Transferase</keyword>
<keyword evidence="3" id="KW-0645">Protease</keyword>
<evidence type="ECO:0000259" key="4">
    <source>
        <dbReference type="Pfam" id="PF04389"/>
    </source>
</evidence>
<feature type="chain" id="PRO_5040533954" description="Peptide hydrolase" evidence="3">
    <location>
        <begin position="22"/>
        <end position="406"/>
    </location>
</feature>
<sequence length="406" mass="45372">MRPHRWPAWLCFLSLVSLVCAARPRPHSLKKRNPTYTRLSDESLDQLAHLSDLDAALDYNEPESLLARILIPRVSGTKNLTRVQGIVEGHFTDLGWHVEKDAFDADTPLGAKPMTNLVFTHDPSAPRRFVLSAHLDSKYFPTHPADQFVGATDSAAPCAMLLDLATALTPWLDARKKRVQEAGGEEGRSGQGETLQIIFFDGEEAFQDWTATDSIYGARHLVEKWSEIETSPAPIQSTPKTALRRISHLVLLDLLGAPNPLIRSFFPNTGWLFDEFMHSEDRLGRAGILWPGLDQDRYSAQREQYGARERSFFVPRNAAGMQMQAGSIEDDHLPFMRAGVPIVHMIAVPFPSVWHTIKDDAAALDLPTIKAWALILRLTVAEYLGLDPNASLANANDRSRRDRAEL</sequence>
<evidence type="ECO:0000256" key="1">
    <source>
        <dbReference type="ARBA" id="ARBA00022679"/>
    </source>
</evidence>
<dbReference type="Pfam" id="PF04389">
    <property type="entry name" value="Peptidase_M28"/>
    <property type="match status" value="1"/>
</dbReference>